<dbReference type="Gene3D" id="3.40.50.720">
    <property type="entry name" value="NAD(P)-binding Rossmann-like Domain"/>
    <property type="match status" value="1"/>
</dbReference>
<dbReference type="EC" id="5.1.3.20" evidence="5"/>
<dbReference type="OrthoDB" id="9811743at2"/>
<dbReference type="KEGG" id="mkc:kam1_491"/>
<dbReference type="PANTHER" id="PTHR43000">
    <property type="entry name" value="DTDP-D-GLUCOSE 4,6-DEHYDRATASE-RELATED"/>
    <property type="match status" value="1"/>
</dbReference>
<evidence type="ECO:0000259" key="3">
    <source>
        <dbReference type="Pfam" id="PF01370"/>
    </source>
</evidence>
<keyword evidence="2 5" id="KW-0413">Isomerase</keyword>
<dbReference type="Gene3D" id="3.90.25.10">
    <property type="entry name" value="UDP-galactose 4-epimerase, domain 1"/>
    <property type="match status" value="1"/>
</dbReference>
<dbReference type="Pfam" id="PF01370">
    <property type="entry name" value="Epimerase"/>
    <property type="match status" value="1"/>
</dbReference>
<dbReference type="Proteomes" id="UP000315925">
    <property type="component" value="Chromosome"/>
</dbReference>
<accession>A0A0C1URC5</accession>
<evidence type="ECO:0000313" key="6">
    <source>
        <dbReference type="Proteomes" id="UP000031594"/>
    </source>
</evidence>
<dbReference type="InterPro" id="IPR011912">
    <property type="entry name" value="Heptose_epim"/>
</dbReference>
<feature type="domain" description="NAD-dependent epimerase/dehydratase" evidence="3">
    <location>
        <begin position="5"/>
        <end position="227"/>
    </location>
</feature>
<dbReference type="SUPFAM" id="SSF51735">
    <property type="entry name" value="NAD(P)-binding Rossmann-fold domains"/>
    <property type="match status" value="1"/>
</dbReference>
<dbReference type="STRING" id="1202785.A946_05375"/>
<dbReference type="AlphaFoldDB" id="A0A0C1URC5"/>
<dbReference type="InterPro" id="IPR036291">
    <property type="entry name" value="NAD(P)-bd_dom_sf"/>
</dbReference>
<keyword evidence="6" id="KW-1185">Reference proteome</keyword>
<dbReference type="RefSeq" id="WP_039721287.1">
    <property type="nucleotide sequence ID" value="NZ_CP037899.1"/>
</dbReference>
<proteinExistence type="inferred from homology"/>
<dbReference type="GO" id="GO:0008712">
    <property type="term" value="F:ADP-glyceromanno-heptose 6-epimerase activity"/>
    <property type="evidence" value="ECO:0007669"/>
    <property type="project" value="UniProtKB-EC"/>
</dbReference>
<reference evidence="5" key="2">
    <citation type="journal article" date="2019" name="BMC Genomics">
        <title>Complete genome sequence analysis of the thermoacidophilic verrucomicrobial methanotroph 'Candidatus Methylacidiphilum kamchatkense' strain Kam1 and comparison with its closest relatives.</title>
        <authorList>
            <person name="Kruse T."/>
            <person name="Ratnadevi C.M."/>
            <person name="Erikstad H.A."/>
            <person name="Birkeland N.K."/>
        </authorList>
    </citation>
    <scope>NUCLEOTIDE SEQUENCE</scope>
    <source>
        <strain evidence="5">Kam1</strain>
    </source>
</reference>
<evidence type="ECO:0000256" key="2">
    <source>
        <dbReference type="ARBA" id="ARBA00023235"/>
    </source>
</evidence>
<dbReference type="EMBL" id="CP037899">
    <property type="protein sequence ID" value="QDQ41741.1"/>
    <property type="molecule type" value="Genomic_DNA"/>
</dbReference>
<evidence type="ECO:0000256" key="1">
    <source>
        <dbReference type="ARBA" id="ARBA00007637"/>
    </source>
</evidence>
<gene>
    <name evidence="4" type="ORF">A946_05375</name>
    <name evidence="5" type="ORF">kam1_491</name>
</gene>
<evidence type="ECO:0000313" key="4">
    <source>
        <dbReference type="EMBL" id="KIE58839.1"/>
    </source>
</evidence>
<dbReference type="Proteomes" id="UP000031594">
    <property type="component" value="Unassembled WGS sequence"/>
</dbReference>
<name>A0A0C1URC5_9BACT</name>
<dbReference type="GO" id="GO:0050661">
    <property type="term" value="F:NADP binding"/>
    <property type="evidence" value="ECO:0007669"/>
    <property type="project" value="InterPro"/>
</dbReference>
<dbReference type="InterPro" id="IPR001509">
    <property type="entry name" value="Epimerase_deHydtase"/>
</dbReference>
<dbReference type="GO" id="GO:0005975">
    <property type="term" value="P:carbohydrate metabolic process"/>
    <property type="evidence" value="ECO:0007669"/>
    <property type="project" value="InterPro"/>
</dbReference>
<evidence type="ECO:0000313" key="5">
    <source>
        <dbReference type="EMBL" id="QDQ41741.1"/>
    </source>
</evidence>
<reference evidence="4 6" key="1">
    <citation type="submission" date="2014-08" db="EMBL/GenBank/DDBJ databases">
        <title>Methylacidiphilum kamchatkense strain Kam1 draft genome sequence.</title>
        <authorList>
            <person name="Birkeland N.-K."/>
            <person name="Erikstad H.A."/>
        </authorList>
    </citation>
    <scope>NUCLEOTIDE SEQUENCE [LARGE SCALE GENOMIC DNA]</scope>
    <source>
        <strain evidence="4 6">Kam1</strain>
    </source>
</reference>
<organism evidence="5 7">
    <name type="scientific">Methylacidiphilum kamchatkense Kam1</name>
    <dbReference type="NCBI Taxonomy" id="1202785"/>
    <lineage>
        <taxon>Bacteria</taxon>
        <taxon>Pseudomonadati</taxon>
        <taxon>Verrucomicrobiota</taxon>
        <taxon>Methylacidiphilae</taxon>
        <taxon>Methylacidiphilales</taxon>
        <taxon>Methylacidiphilaceae</taxon>
        <taxon>Methylacidiphilum (ex Ratnadevi et al. 2023)</taxon>
    </lineage>
</organism>
<dbReference type="EMBL" id="JQNX01000003">
    <property type="protein sequence ID" value="KIE58839.1"/>
    <property type="molecule type" value="Genomic_DNA"/>
</dbReference>
<evidence type="ECO:0000313" key="7">
    <source>
        <dbReference type="Proteomes" id="UP000315925"/>
    </source>
</evidence>
<sequence length="309" mass="35081">MWKKILVTGGAGFIGSNLVHEIQRMFPECDLIVIDDFSSGSFKNMLASHCDVIAEDLYSFQWEYYFSKNEIPLVFHLASLTDTTVVDERRQMQNNVEAFRKLLRFFSGTPTRIIYASSAAVYGKASGRNRIQDQPHPANPYGFSKLQMEHLAAAYSKENPQARITGLRYFNVYGPREAHKGKSSSMILQIAKQIKEGKAPRLFSFGEQKRDFVYVADVVKATILTAIKDCPVAVLNVGSGCAKSFNDVIQILNQILKTEAKAEYFPCPYPFYQVHTEADLELTQYHLGYIPEYSLERGIEAYFKSGWLF</sequence>
<protein>
    <submittedName>
        <fullName evidence="5">ADP-L-glycero-D-manno-heptose 6-epimerase</fullName>
        <ecNumber evidence="5">5.1.3.20</ecNumber>
    </submittedName>
    <submittedName>
        <fullName evidence="4">Nucleoside-diphosphate sugar epimerase</fullName>
    </submittedName>
</protein>
<comment type="similarity">
    <text evidence="1">Belongs to the NAD(P)-dependent epimerase/dehydratase family.</text>
</comment>
<reference evidence="7" key="3">
    <citation type="submission" date="2019-03" db="EMBL/GenBank/DDBJ databases">
        <title>Complete genome of Methylacidiphilum kamchatkense Kam1.</title>
        <authorList>
            <person name="Kruse T."/>
            <person name="Murarilal Ratnadevi C."/>
            <person name="Erikstad H.-A."/>
            <person name="Birkeland N.-K."/>
        </authorList>
    </citation>
    <scope>NUCLEOTIDE SEQUENCE [LARGE SCALE GENOMIC DNA]</scope>
    <source>
        <strain evidence="7">kam1</strain>
    </source>
</reference>
<dbReference type="NCBIfam" id="TIGR02197">
    <property type="entry name" value="heptose_epim"/>
    <property type="match status" value="1"/>
</dbReference>